<dbReference type="PANTHER" id="PTHR22963">
    <property type="entry name" value="ENDOGLIN-RELATED"/>
    <property type="match status" value="1"/>
</dbReference>
<dbReference type="STRING" id="1661398.A0A482VTV1"/>
<dbReference type="Pfam" id="PF21164">
    <property type="entry name" value="Dumpy_DPY"/>
    <property type="match status" value="1"/>
</dbReference>
<reference evidence="1 2" key="1">
    <citation type="submission" date="2017-03" db="EMBL/GenBank/DDBJ databases">
        <title>Genome of the blue death feigning beetle - Asbolus verrucosus.</title>
        <authorList>
            <person name="Rider S.D."/>
        </authorList>
    </citation>
    <scope>NUCLEOTIDE SEQUENCE [LARGE SCALE GENOMIC DNA]</scope>
    <source>
        <strain evidence="1">Butters</strain>
        <tissue evidence="1">Head and leg muscle</tissue>
    </source>
</reference>
<dbReference type="Proteomes" id="UP000292052">
    <property type="component" value="Unassembled WGS sequence"/>
</dbReference>
<evidence type="ECO:0000313" key="1">
    <source>
        <dbReference type="EMBL" id="RZC36332.1"/>
    </source>
</evidence>
<dbReference type="EMBL" id="QDEB01063094">
    <property type="protein sequence ID" value="RZC36332.1"/>
    <property type="molecule type" value="Genomic_DNA"/>
</dbReference>
<dbReference type="InterPro" id="IPR048407">
    <property type="entry name" value="Dumpy_DPY"/>
</dbReference>
<organism evidence="1 2">
    <name type="scientific">Asbolus verrucosus</name>
    <name type="common">Desert ironclad beetle</name>
    <dbReference type="NCBI Taxonomy" id="1661398"/>
    <lineage>
        <taxon>Eukaryota</taxon>
        <taxon>Metazoa</taxon>
        <taxon>Ecdysozoa</taxon>
        <taxon>Arthropoda</taxon>
        <taxon>Hexapoda</taxon>
        <taxon>Insecta</taxon>
        <taxon>Pterygota</taxon>
        <taxon>Neoptera</taxon>
        <taxon>Endopterygota</taxon>
        <taxon>Coleoptera</taxon>
        <taxon>Polyphaga</taxon>
        <taxon>Cucujiformia</taxon>
        <taxon>Tenebrionidae</taxon>
        <taxon>Pimeliinae</taxon>
        <taxon>Asbolus</taxon>
    </lineage>
</organism>
<dbReference type="PANTHER" id="PTHR22963:SF39">
    <property type="entry name" value="DUMPY"/>
    <property type="match status" value="1"/>
</dbReference>
<keyword evidence="2" id="KW-1185">Reference proteome</keyword>
<accession>A0A482VTV1</accession>
<name>A0A482VTV1_ASBVE</name>
<sequence>MVSADCPQNRACINSKCQDPCPGTCGINARCQIVNHNPICSCPANYNNQLLHPPEILVYHLLVDQILNAELLEHKLHVVLRTVALNVLSMPNVQEILHVKTKDVKILVRDLLQLLKDLVIHATHHLVALMPYVKKETVQDLVHVYQNTSEIHTVVADPNVLQIQIVIAAELALTTNLKQKNHRKTLVNRHLADHTVNAVNTFTCEEYYKSLRTFTLRPKFTM</sequence>
<dbReference type="AlphaFoldDB" id="A0A482VTV1"/>
<proteinExistence type="predicted"/>
<gene>
    <name evidence="1" type="ORF">BDFB_000146</name>
</gene>
<comment type="caution">
    <text evidence="1">The sequence shown here is derived from an EMBL/GenBank/DDBJ whole genome shotgun (WGS) entry which is preliminary data.</text>
</comment>
<protein>
    <recommendedName>
        <fullName evidence="3">EGF-like domain-containing protein</fullName>
    </recommendedName>
</protein>
<dbReference type="OrthoDB" id="4405280at2759"/>
<evidence type="ECO:0000313" key="2">
    <source>
        <dbReference type="Proteomes" id="UP000292052"/>
    </source>
</evidence>
<evidence type="ECO:0008006" key="3">
    <source>
        <dbReference type="Google" id="ProtNLM"/>
    </source>
</evidence>